<dbReference type="AlphaFoldDB" id="A0A2K3KUC6"/>
<reference evidence="1 2" key="2">
    <citation type="journal article" date="2017" name="Front. Plant Sci.">
        <title>Gene Classification and Mining of Molecular Markers Useful in Red Clover (Trifolium pratense) Breeding.</title>
        <authorList>
            <person name="Istvanek J."/>
            <person name="Dluhosova J."/>
            <person name="Dluhos P."/>
            <person name="Patkova L."/>
            <person name="Nedelnik J."/>
            <person name="Repkova J."/>
        </authorList>
    </citation>
    <scope>NUCLEOTIDE SEQUENCE [LARGE SCALE GENOMIC DNA]</scope>
    <source>
        <strain evidence="2">cv. Tatra</strain>
        <tissue evidence="1">Young leaves</tissue>
    </source>
</reference>
<evidence type="ECO:0000313" key="1">
    <source>
        <dbReference type="EMBL" id="PNX69891.1"/>
    </source>
</evidence>
<organism evidence="1 2">
    <name type="scientific">Trifolium pratense</name>
    <name type="common">Red clover</name>
    <dbReference type="NCBI Taxonomy" id="57577"/>
    <lineage>
        <taxon>Eukaryota</taxon>
        <taxon>Viridiplantae</taxon>
        <taxon>Streptophyta</taxon>
        <taxon>Embryophyta</taxon>
        <taxon>Tracheophyta</taxon>
        <taxon>Spermatophyta</taxon>
        <taxon>Magnoliopsida</taxon>
        <taxon>eudicotyledons</taxon>
        <taxon>Gunneridae</taxon>
        <taxon>Pentapetalae</taxon>
        <taxon>rosids</taxon>
        <taxon>fabids</taxon>
        <taxon>Fabales</taxon>
        <taxon>Fabaceae</taxon>
        <taxon>Papilionoideae</taxon>
        <taxon>50 kb inversion clade</taxon>
        <taxon>NPAAA clade</taxon>
        <taxon>Hologalegina</taxon>
        <taxon>IRL clade</taxon>
        <taxon>Trifolieae</taxon>
        <taxon>Trifolium</taxon>
    </lineage>
</organism>
<evidence type="ECO:0000313" key="2">
    <source>
        <dbReference type="Proteomes" id="UP000236291"/>
    </source>
</evidence>
<dbReference type="EMBL" id="ASHM01259918">
    <property type="protein sequence ID" value="PNX69891.1"/>
    <property type="molecule type" value="Genomic_DNA"/>
</dbReference>
<reference evidence="1 2" key="1">
    <citation type="journal article" date="2014" name="Am. J. Bot.">
        <title>Genome assembly and annotation for red clover (Trifolium pratense; Fabaceae).</title>
        <authorList>
            <person name="Istvanek J."/>
            <person name="Jaros M."/>
            <person name="Krenek A."/>
            <person name="Repkova J."/>
        </authorList>
    </citation>
    <scope>NUCLEOTIDE SEQUENCE [LARGE SCALE GENOMIC DNA]</scope>
    <source>
        <strain evidence="2">cv. Tatra</strain>
        <tissue evidence="1">Young leaves</tissue>
    </source>
</reference>
<gene>
    <name evidence="1" type="ORF">L195_g064640</name>
</gene>
<accession>A0A2K3KUC6</accession>
<proteinExistence type="predicted"/>
<protein>
    <submittedName>
        <fullName evidence="1">Uncharacterized protein</fullName>
    </submittedName>
</protein>
<sequence length="45" mass="4892">YNEDDEKAKKVKPEKPKVTVAEAAAQIDASDLKAFLGDLLVGLFD</sequence>
<name>A0A2K3KUC6_TRIPR</name>
<dbReference type="Proteomes" id="UP000236291">
    <property type="component" value="Unassembled WGS sequence"/>
</dbReference>
<feature type="non-terminal residue" evidence="1">
    <location>
        <position position="1"/>
    </location>
</feature>
<comment type="caution">
    <text evidence="1">The sequence shown here is derived from an EMBL/GenBank/DDBJ whole genome shotgun (WGS) entry which is preliminary data.</text>
</comment>